<dbReference type="InterPro" id="IPR011990">
    <property type="entry name" value="TPR-like_helical_dom_sf"/>
</dbReference>
<feature type="domain" description="MYND-type" evidence="5">
    <location>
        <begin position="45"/>
        <end position="82"/>
    </location>
</feature>
<dbReference type="SUPFAM" id="SSF82199">
    <property type="entry name" value="SET domain"/>
    <property type="match status" value="1"/>
</dbReference>
<evidence type="ECO:0000256" key="2">
    <source>
        <dbReference type="ARBA" id="ARBA00022771"/>
    </source>
</evidence>
<proteinExistence type="predicted"/>
<organism evidence="6 7">
    <name type="scientific">Nicrophorus vespilloides</name>
    <name type="common">Boreal carrion beetle</name>
    <dbReference type="NCBI Taxonomy" id="110193"/>
    <lineage>
        <taxon>Eukaryota</taxon>
        <taxon>Metazoa</taxon>
        <taxon>Ecdysozoa</taxon>
        <taxon>Arthropoda</taxon>
        <taxon>Hexapoda</taxon>
        <taxon>Insecta</taxon>
        <taxon>Pterygota</taxon>
        <taxon>Neoptera</taxon>
        <taxon>Endopterygota</taxon>
        <taxon>Coleoptera</taxon>
        <taxon>Polyphaga</taxon>
        <taxon>Staphyliniformia</taxon>
        <taxon>Silphidae</taxon>
        <taxon>Nicrophorinae</taxon>
        <taxon>Nicrophorus</taxon>
    </lineage>
</organism>
<evidence type="ECO:0000313" key="6">
    <source>
        <dbReference type="Proteomes" id="UP000695000"/>
    </source>
</evidence>
<dbReference type="SUPFAM" id="SSF144232">
    <property type="entry name" value="HIT/MYND zinc finger-like"/>
    <property type="match status" value="1"/>
</dbReference>
<dbReference type="Gene3D" id="2.170.270.10">
    <property type="entry name" value="SET domain"/>
    <property type="match status" value="1"/>
</dbReference>
<sequence length="459" mass="52427">MSLLTDPVCGMNEMRVLQRVKPGTVLIKEEPFVYILSSKVHSQYCDNCFKKGKLLKCSNCQYVYYCGRDCQREAWSVHKPECSNIKRTLPRVLPDAARLLARLIRKLQKGGDLVKSYYSEGNFRMFKDLMSHYTDLKENSKKMEHFVSLYGVLHEFFGGVGLPNSAELMGMYGRMCVNSFNICDSELVSLGTGIYLGASIVDHSCKPNAVATFEGVTLSIRCTEELPSLDWSQIFISYIDTMNTPKVRQEDLMYTYYFLCQCPKCLDPKETDNMIAAACPNTNCDASIDPMQSTEKCLQCNEKITEDFLKKYKEITEFSDVHLKNMHDMASKLDMDVCKFCLQKQRGVLHKFNVQYVKTLDLAFQACIDFGQWNDAREFGEELIEGYKIYFGDVHPLLGLLYLKLGKILVYQEECRQALVHLKKAKDVLSITHGSTSKLFRNELIPLLQQALAETGLDN</sequence>
<evidence type="ECO:0000256" key="1">
    <source>
        <dbReference type="ARBA" id="ARBA00022723"/>
    </source>
</evidence>
<dbReference type="Gene3D" id="1.25.40.10">
    <property type="entry name" value="Tetratricopeptide repeat domain"/>
    <property type="match status" value="1"/>
</dbReference>
<dbReference type="Gene3D" id="1.10.220.160">
    <property type="match status" value="1"/>
</dbReference>
<evidence type="ECO:0000256" key="3">
    <source>
        <dbReference type="ARBA" id="ARBA00022833"/>
    </source>
</evidence>
<gene>
    <name evidence="7" type="primary">LOC108557889</name>
</gene>
<evidence type="ECO:0000256" key="4">
    <source>
        <dbReference type="PROSITE-ProRule" id="PRU00134"/>
    </source>
</evidence>
<dbReference type="Gene3D" id="6.10.140.2220">
    <property type="match status" value="1"/>
</dbReference>
<dbReference type="InterPro" id="IPR050869">
    <property type="entry name" value="H3K4_H4K5_MeTrfase"/>
</dbReference>
<dbReference type="PROSITE" id="PS50865">
    <property type="entry name" value="ZF_MYND_2"/>
    <property type="match status" value="1"/>
</dbReference>
<keyword evidence="6" id="KW-1185">Reference proteome</keyword>
<evidence type="ECO:0000313" key="7">
    <source>
        <dbReference type="RefSeq" id="XP_017770087.1"/>
    </source>
</evidence>
<dbReference type="RefSeq" id="XP_017770087.1">
    <property type="nucleotide sequence ID" value="XM_017914598.1"/>
</dbReference>
<dbReference type="PANTHER" id="PTHR12197">
    <property type="entry name" value="HISTONE-LYSINE N-METHYLTRANSFERASE SMYD"/>
    <property type="match status" value="1"/>
</dbReference>
<protein>
    <submittedName>
        <fullName evidence="7">Histone-lysine N-methyltransferase SMYD3 isoform X1</fullName>
    </submittedName>
</protein>
<keyword evidence="2 4" id="KW-0863">Zinc-finger</keyword>
<evidence type="ECO:0000259" key="5">
    <source>
        <dbReference type="PROSITE" id="PS50865"/>
    </source>
</evidence>
<dbReference type="InterPro" id="IPR046341">
    <property type="entry name" value="SET_dom_sf"/>
</dbReference>
<accession>A0ABM1M687</accession>
<dbReference type="Proteomes" id="UP000695000">
    <property type="component" value="Unplaced"/>
</dbReference>
<dbReference type="Gene3D" id="1.25.40.970">
    <property type="match status" value="1"/>
</dbReference>
<dbReference type="InterPro" id="IPR002893">
    <property type="entry name" value="Znf_MYND"/>
</dbReference>
<reference evidence="7" key="1">
    <citation type="submission" date="2025-08" db="UniProtKB">
        <authorList>
            <consortium name="RefSeq"/>
        </authorList>
    </citation>
    <scope>IDENTIFICATION</scope>
    <source>
        <tissue evidence="7">Whole Larva</tissue>
    </source>
</reference>
<dbReference type="Pfam" id="PF01753">
    <property type="entry name" value="zf-MYND"/>
    <property type="match status" value="1"/>
</dbReference>
<keyword evidence="3" id="KW-0862">Zinc</keyword>
<dbReference type="PANTHER" id="PTHR12197:SF251">
    <property type="entry name" value="EG:BACR7C10.4 PROTEIN"/>
    <property type="match status" value="1"/>
</dbReference>
<dbReference type="GeneID" id="108557889"/>
<keyword evidence="1" id="KW-0479">Metal-binding</keyword>
<name>A0ABM1M687_NICVS</name>